<dbReference type="Pfam" id="PF24943">
    <property type="entry name" value="Fn3_Dep-1_2nd"/>
    <property type="match status" value="1"/>
</dbReference>
<reference evidence="3" key="1">
    <citation type="submission" date="2021-06" db="EMBL/GenBank/DDBJ databases">
        <title>Parelaphostrongylus tenuis whole genome reference sequence.</title>
        <authorList>
            <person name="Garwood T.J."/>
            <person name="Larsen P.A."/>
            <person name="Fountain-Jones N.M."/>
            <person name="Garbe J.R."/>
            <person name="Macchietto M.G."/>
            <person name="Kania S.A."/>
            <person name="Gerhold R.W."/>
            <person name="Richards J.E."/>
            <person name="Wolf T.M."/>
        </authorList>
    </citation>
    <scope>NUCLEOTIDE SEQUENCE</scope>
    <source>
        <strain evidence="3">MNPRO001-30</strain>
        <tissue evidence="3">Meninges</tissue>
    </source>
</reference>
<protein>
    <submittedName>
        <fullName evidence="3">Uncharacterized protein</fullName>
    </submittedName>
</protein>
<evidence type="ECO:0000313" key="3">
    <source>
        <dbReference type="EMBL" id="KAJ1359431.1"/>
    </source>
</evidence>
<dbReference type="InterPro" id="IPR056967">
    <property type="entry name" value="Fn3_Dep-1_1st"/>
</dbReference>
<feature type="domain" description="Dep-1 second Fn3-like" evidence="2">
    <location>
        <begin position="172"/>
        <end position="230"/>
    </location>
</feature>
<dbReference type="EMBL" id="JAHQIW010003613">
    <property type="protein sequence ID" value="KAJ1359431.1"/>
    <property type="molecule type" value="Genomic_DNA"/>
</dbReference>
<gene>
    <name evidence="3" type="ORF">KIN20_018156</name>
</gene>
<organism evidence="3 4">
    <name type="scientific">Parelaphostrongylus tenuis</name>
    <name type="common">Meningeal worm</name>
    <dbReference type="NCBI Taxonomy" id="148309"/>
    <lineage>
        <taxon>Eukaryota</taxon>
        <taxon>Metazoa</taxon>
        <taxon>Ecdysozoa</taxon>
        <taxon>Nematoda</taxon>
        <taxon>Chromadorea</taxon>
        <taxon>Rhabditida</taxon>
        <taxon>Rhabditina</taxon>
        <taxon>Rhabditomorpha</taxon>
        <taxon>Strongyloidea</taxon>
        <taxon>Metastrongylidae</taxon>
        <taxon>Parelaphostrongylus</taxon>
    </lineage>
</organism>
<name>A0AAD5N3B1_PARTN</name>
<evidence type="ECO:0000259" key="1">
    <source>
        <dbReference type="Pfam" id="PF24942"/>
    </source>
</evidence>
<feature type="domain" description="Dep-1 first Fn3-like" evidence="1">
    <location>
        <begin position="75"/>
        <end position="169"/>
    </location>
</feature>
<sequence>MLHRFRALSDLTFRVDLSLSVDWFTSNAYSTDADVYAVMLTVGRMLAVALAIAIASMESYGAEMSSNGKLSRNEFVVEKDQRLPHSQLIVQLPIAHTTFDHFIAKVVDISPSIDSSIRDTNRTFLASTDDSRTIRVHSLHPGHKYRVSIIGRKDDTSSILREDEITMDPLAPQFPIQDIDITMNNITLKVVKNEKYVQDSFLVEYRQLEPDKHYPLLEVHDIPEQKNLEIT</sequence>
<comment type="caution">
    <text evidence="3">The sequence shown here is derived from an EMBL/GenBank/DDBJ whole genome shotgun (WGS) entry which is preliminary data.</text>
</comment>
<dbReference type="AlphaFoldDB" id="A0AAD5N3B1"/>
<dbReference type="Pfam" id="PF24942">
    <property type="entry name" value="Fn3_Dep-1_1st"/>
    <property type="match status" value="1"/>
</dbReference>
<accession>A0AAD5N3B1</accession>
<dbReference type="Proteomes" id="UP001196413">
    <property type="component" value="Unassembled WGS sequence"/>
</dbReference>
<proteinExistence type="predicted"/>
<evidence type="ECO:0000259" key="2">
    <source>
        <dbReference type="Pfam" id="PF24943"/>
    </source>
</evidence>
<dbReference type="InterPro" id="IPR056968">
    <property type="entry name" value="Fn3_Dep-1_2nd"/>
</dbReference>
<evidence type="ECO:0000313" key="4">
    <source>
        <dbReference type="Proteomes" id="UP001196413"/>
    </source>
</evidence>
<keyword evidence="4" id="KW-1185">Reference proteome</keyword>